<protein>
    <submittedName>
        <fullName evidence="2">Uncharacterized protein</fullName>
    </submittedName>
</protein>
<evidence type="ECO:0000313" key="2">
    <source>
        <dbReference type="EMBL" id="GJG33608.1"/>
    </source>
</evidence>
<accession>A0AA37I403</accession>
<dbReference type="Proteomes" id="UP000887097">
    <property type="component" value="Unassembled WGS sequence"/>
</dbReference>
<dbReference type="EMBL" id="BPTT01000001">
    <property type="protein sequence ID" value="GJG33608.1"/>
    <property type="molecule type" value="Genomic_DNA"/>
</dbReference>
<reference evidence="2" key="1">
    <citation type="submission" date="2021-08" db="EMBL/GenBank/DDBJ databases">
        <title>Prevotella lacticifex sp. nov., isolated from rumen of cow.</title>
        <authorList>
            <person name="Shinkai T."/>
            <person name="Ikeyama N."/>
            <person name="Kumagai M."/>
            <person name="Ohmori H."/>
            <person name="Sakamoto M."/>
            <person name="Ohkuma M."/>
            <person name="Mitsumori M."/>
        </authorList>
    </citation>
    <scope>NUCLEOTIDE SEQUENCE</scope>
    <source>
        <strain evidence="2">JCM 8259</strain>
    </source>
</reference>
<name>A0AA37I403_XYLRU</name>
<comment type="caution">
    <text evidence="2">The sequence shown here is derived from an EMBL/GenBank/DDBJ whole genome shotgun (WGS) entry which is preliminary data.</text>
</comment>
<organism evidence="2 3">
    <name type="scientific">Xylanibacter ruminicola</name>
    <name type="common">Prevotella ruminicola</name>
    <dbReference type="NCBI Taxonomy" id="839"/>
    <lineage>
        <taxon>Bacteria</taxon>
        <taxon>Pseudomonadati</taxon>
        <taxon>Bacteroidota</taxon>
        <taxon>Bacteroidia</taxon>
        <taxon>Bacteroidales</taxon>
        <taxon>Prevotellaceae</taxon>
        <taxon>Xylanibacter</taxon>
    </lineage>
</organism>
<dbReference type="AlphaFoldDB" id="A0AA37I403"/>
<sequence length="154" mass="17507">MSMRKLQKSYKSNTRIYDDGSIEVDPQAQGVPSQKDVKKVGRSKRYATTGKNPLTCIELKCPDEVADKAAYFHKELAKLTKDIEITEPTMPKGEYLVNNDNLKVCLVKGEHPQLMAWLTFEVEGALDVRKQLYQLTSEIDKCFAFNEASVYQPK</sequence>
<gene>
    <name evidence="2" type="ORF">PRMUPPPA20_17170</name>
</gene>
<feature type="region of interest" description="Disordered" evidence="1">
    <location>
        <begin position="24"/>
        <end position="44"/>
    </location>
</feature>
<evidence type="ECO:0000256" key="1">
    <source>
        <dbReference type="SAM" id="MobiDB-lite"/>
    </source>
</evidence>
<evidence type="ECO:0000313" key="3">
    <source>
        <dbReference type="Proteomes" id="UP000887097"/>
    </source>
</evidence>
<proteinExistence type="predicted"/>